<evidence type="ECO:0000313" key="2">
    <source>
        <dbReference type="EMBL" id="CAL1375440.1"/>
    </source>
</evidence>
<feature type="compositionally biased region" description="Basic and acidic residues" evidence="1">
    <location>
        <begin position="88"/>
        <end position="104"/>
    </location>
</feature>
<evidence type="ECO:0000256" key="1">
    <source>
        <dbReference type="SAM" id="MobiDB-lite"/>
    </source>
</evidence>
<protein>
    <submittedName>
        <fullName evidence="2">Uncharacterized protein</fullName>
    </submittedName>
</protein>
<evidence type="ECO:0000313" key="3">
    <source>
        <dbReference type="Proteomes" id="UP001497516"/>
    </source>
</evidence>
<organism evidence="2 3">
    <name type="scientific">Linum trigynum</name>
    <dbReference type="NCBI Taxonomy" id="586398"/>
    <lineage>
        <taxon>Eukaryota</taxon>
        <taxon>Viridiplantae</taxon>
        <taxon>Streptophyta</taxon>
        <taxon>Embryophyta</taxon>
        <taxon>Tracheophyta</taxon>
        <taxon>Spermatophyta</taxon>
        <taxon>Magnoliopsida</taxon>
        <taxon>eudicotyledons</taxon>
        <taxon>Gunneridae</taxon>
        <taxon>Pentapetalae</taxon>
        <taxon>rosids</taxon>
        <taxon>fabids</taxon>
        <taxon>Malpighiales</taxon>
        <taxon>Linaceae</taxon>
        <taxon>Linum</taxon>
    </lineage>
</organism>
<accession>A0AAV2DND9</accession>
<proteinExistence type="predicted"/>
<name>A0AAV2DND9_9ROSI</name>
<sequence>MGLQCGEVQGNPDWFLPRLGGNSGLYILISTILSDGDPDSNLPANRKGLQYGEDHRDASQVRSLSLCPRRRSKATDPYRLRNPLSYRNRKEYSQGDRDTDQRRMDRGCRWKGHVVLFVAR</sequence>
<gene>
    <name evidence="2" type="ORF">LTRI10_LOCUS17235</name>
</gene>
<feature type="region of interest" description="Disordered" evidence="1">
    <location>
        <begin position="36"/>
        <end position="104"/>
    </location>
</feature>
<dbReference type="AlphaFoldDB" id="A0AAV2DND9"/>
<dbReference type="Proteomes" id="UP001497516">
    <property type="component" value="Chromosome 3"/>
</dbReference>
<keyword evidence="3" id="KW-1185">Reference proteome</keyword>
<reference evidence="2 3" key="1">
    <citation type="submission" date="2024-04" db="EMBL/GenBank/DDBJ databases">
        <authorList>
            <person name="Fracassetti M."/>
        </authorList>
    </citation>
    <scope>NUCLEOTIDE SEQUENCE [LARGE SCALE GENOMIC DNA]</scope>
</reference>
<dbReference type="EMBL" id="OZ034816">
    <property type="protein sequence ID" value="CAL1375440.1"/>
    <property type="molecule type" value="Genomic_DNA"/>
</dbReference>